<evidence type="ECO:0000313" key="3">
    <source>
        <dbReference type="EMBL" id="AYJ86478.1"/>
    </source>
</evidence>
<name>A0A494TM24_SPHPE</name>
<dbReference type="OrthoDB" id="7205329at2"/>
<dbReference type="EMBL" id="CP032829">
    <property type="protein sequence ID" value="AYJ86478.1"/>
    <property type="molecule type" value="Genomic_DNA"/>
</dbReference>
<feature type="region of interest" description="Disordered" evidence="1">
    <location>
        <begin position="24"/>
        <end position="63"/>
    </location>
</feature>
<keyword evidence="2" id="KW-0732">Signal</keyword>
<evidence type="ECO:0000313" key="4">
    <source>
        <dbReference type="Proteomes" id="UP000276254"/>
    </source>
</evidence>
<protein>
    <recommendedName>
        <fullName evidence="5">Nickel/cobalt transporter regulator</fullName>
    </recommendedName>
</protein>
<feature type="compositionally biased region" description="Basic and acidic residues" evidence="1">
    <location>
        <begin position="25"/>
        <end position="63"/>
    </location>
</feature>
<dbReference type="InterPro" id="IPR024572">
    <property type="entry name" value="RcnB"/>
</dbReference>
<dbReference type="Gene3D" id="3.10.450.160">
    <property type="entry name" value="inner membrane protein cigr"/>
    <property type="match status" value="1"/>
</dbReference>
<reference evidence="3 4" key="1">
    <citation type="submission" date="2018-09" db="EMBL/GenBank/DDBJ databases">
        <title>Sphingomonas peninsula sp. nov., isolated from fildes peninsula, Antarctic soil.</title>
        <authorList>
            <person name="Yingchao G."/>
        </authorList>
    </citation>
    <scope>NUCLEOTIDE SEQUENCE [LARGE SCALE GENOMIC DNA]</scope>
    <source>
        <strain evidence="3 4">YZ-8</strain>
    </source>
</reference>
<keyword evidence="4" id="KW-1185">Reference proteome</keyword>
<dbReference type="Proteomes" id="UP000276254">
    <property type="component" value="Chromosome"/>
</dbReference>
<feature type="signal peptide" evidence="2">
    <location>
        <begin position="1"/>
        <end position="21"/>
    </location>
</feature>
<sequence length="163" mass="19812">MRKIIFATLMAATLLPSAAFAQNSELRHDRQDVRQEQRDVQRARENGNRGDVRHERGQLQDARQELRHDNREWRRDDWRSYRNTNRGLYSRGNWNADFRYRSFSPGLRITSGYYAPRYYINDYARYRLPRPGYNQRWVRHYNDVLLVDVRGGRVIDVLRNFYL</sequence>
<gene>
    <name evidence="3" type="ORF">D3Y57_11505</name>
</gene>
<dbReference type="AlphaFoldDB" id="A0A494TM24"/>
<evidence type="ECO:0000256" key="2">
    <source>
        <dbReference type="SAM" id="SignalP"/>
    </source>
</evidence>
<organism evidence="3 4">
    <name type="scientific">Sphingomonas paeninsulae</name>
    <dbReference type="NCBI Taxonomy" id="2319844"/>
    <lineage>
        <taxon>Bacteria</taxon>
        <taxon>Pseudomonadati</taxon>
        <taxon>Pseudomonadota</taxon>
        <taxon>Alphaproteobacteria</taxon>
        <taxon>Sphingomonadales</taxon>
        <taxon>Sphingomonadaceae</taxon>
        <taxon>Sphingomonas</taxon>
    </lineage>
</organism>
<proteinExistence type="predicted"/>
<accession>A0A494TM24</accession>
<dbReference type="Pfam" id="PF11776">
    <property type="entry name" value="RcnB"/>
    <property type="match status" value="1"/>
</dbReference>
<feature type="chain" id="PRO_5019849313" description="Nickel/cobalt transporter regulator" evidence="2">
    <location>
        <begin position="22"/>
        <end position="163"/>
    </location>
</feature>
<evidence type="ECO:0000256" key="1">
    <source>
        <dbReference type="SAM" id="MobiDB-lite"/>
    </source>
</evidence>
<dbReference type="KEGG" id="spha:D3Y57_11505"/>
<evidence type="ECO:0008006" key="5">
    <source>
        <dbReference type="Google" id="ProtNLM"/>
    </source>
</evidence>
<dbReference type="RefSeq" id="WP_121153103.1">
    <property type="nucleotide sequence ID" value="NZ_CP032829.1"/>
</dbReference>